<feature type="region of interest" description="Disordered" evidence="1">
    <location>
        <begin position="1"/>
        <end position="36"/>
    </location>
</feature>
<dbReference type="AlphaFoldDB" id="A0A9W6MHI6"/>
<dbReference type="InterPro" id="IPR012349">
    <property type="entry name" value="Split_barrel_FMN-bd"/>
</dbReference>
<evidence type="ECO:0000313" key="3">
    <source>
        <dbReference type="Proteomes" id="UP001143474"/>
    </source>
</evidence>
<evidence type="ECO:0008006" key="4">
    <source>
        <dbReference type="Google" id="ProtNLM"/>
    </source>
</evidence>
<dbReference type="EMBL" id="BSEV01000038">
    <property type="protein sequence ID" value="GLK14889.1"/>
    <property type="molecule type" value="Genomic_DNA"/>
</dbReference>
<dbReference type="InterPro" id="IPR024747">
    <property type="entry name" value="Pyridox_Oxase-rel"/>
</dbReference>
<dbReference type="SUPFAM" id="SSF50475">
    <property type="entry name" value="FMN-binding split barrel"/>
    <property type="match status" value="1"/>
</dbReference>
<accession>A0A9W6MHI6</accession>
<evidence type="ECO:0000256" key="1">
    <source>
        <dbReference type="SAM" id="MobiDB-lite"/>
    </source>
</evidence>
<comment type="caution">
    <text evidence="2">The sequence shown here is derived from an EMBL/GenBank/DDBJ whole genome shotgun (WGS) entry which is preliminary data.</text>
</comment>
<organism evidence="2 3">
    <name type="scientific">Streptosporangium carneum</name>
    <dbReference type="NCBI Taxonomy" id="47481"/>
    <lineage>
        <taxon>Bacteria</taxon>
        <taxon>Bacillati</taxon>
        <taxon>Actinomycetota</taxon>
        <taxon>Actinomycetes</taxon>
        <taxon>Streptosporangiales</taxon>
        <taxon>Streptosporangiaceae</taxon>
        <taxon>Streptosporangium</taxon>
    </lineage>
</organism>
<dbReference type="Proteomes" id="UP001143474">
    <property type="component" value="Unassembled WGS sequence"/>
</dbReference>
<evidence type="ECO:0000313" key="2">
    <source>
        <dbReference type="EMBL" id="GLK14889.1"/>
    </source>
</evidence>
<keyword evidence="3" id="KW-1185">Reference proteome</keyword>
<feature type="compositionally biased region" description="Polar residues" evidence="1">
    <location>
        <begin position="1"/>
        <end position="11"/>
    </location>
</feature>
<dbReference type="Gene3D" id="2.30.110.10">
    <property type="entry name" value="Electron Transport, Fmn-binding Protein, Chain A"/>
    <property type="match status" value="1"/>
</dbReference>
<gene>
    <name evidence="2" type="ORF">GCM10017600_83020</name>
</gene>
<reference evidence="2" key="1">
    <citation type="journal article" date="2014" name="Int. J. Syst. Evol. Microbiol.">
        <title>Complete genome sequence of Corynebacterium casei LMG S-19264T (=DSM 44701T), isolated from a smear-ripened cheese.</title>
        <authorList>
            <consortium name="US DOE Joint Genome Institute (JGI-PGF)"/>
            <person name="Walter F."/>
            <person name="Albersmeier A."/>
            <person name="Kalinowski J."/>
            <person name="Ruckert C."/>
        </authorList>
    </citation>
    <scope>NUCLEOTIDE SEQUENCE</scope>
    <source>
        <strain evidence="2">VKM Ac-2007</strain>
    </source>
</reference>
<reference evidence="2" key="2">
    <citation type="submission" date="2023-01" db="EMBL/GenBank/DDBJ databases">
        <authorList>
            <person name="Sun Q."/>
            <person name="Evtushenko L."/>
        </authorList>
    </citation>
    <scope>NUCLEOTIDE SEQUENCE</scope>
    <source>
        <strain evidence="2">VKM Ac-2007</strain>
    </source>
</reference>
<name>A0A9W6MHI6_9ACTN</name>
<protein>
    <recommendedName>
        <fullName evidence="4">Pyridoxamine 5'-phosphate oxidase</fullName>
    </recommendedName>
</protein>
<dbReference type="Pfam" id="PF12900">
    <property type="entry name" value="Pyridox_ox_2"/>
    <property type="match status" value="1"/>
</dbReference>
<sequence>MTQGNVVTGFSDQVRRHENGEGRSSPGLPRKKNDVSNLLSELDMGRRTRWRRGCRRTVADDGTLASAGAREVSCRVVRMQLDSPGSWALSRCECRELLSTAGIGRIVFTDRALPAVQPVAFCLDGEDIVIRTMSGSKLATAASGGVVAFEADEFDAGTRTGWSVTVVGHARAVYAPEEIARMERLPLIPWTRGGRDYFITIRTEQITGLRVRHGDPLE</sequence>
<proteinExistence type="predicted"/>